<dbReference type="Gene3D" id="3.90.280.10">
    <property type="entry name" value="PEBP-like"/>
    <property type="match status" value="1"/>
</dbReference>
<protein>
    <submittedName>
        <fullName evidence="2">YbhB/YbcL family Raf kinase inhibitor-like protein</fullName>
    </submittedName>
</protein>
<evidence type="ECO:0000313" key="3">
    <source>
        <dbReference type="Proteomes" id="UP001432190"/>
    </source>
</evidence>
<dbReference type="InterPro" id="IPR005247">
    <property type="entry name" value="YbhB_YbcL/LppC-like"/>
</dbReference>
<keyword evidence="3" id="KW-1185">Reference proteome</keyword>
<dbReference type="InterPro" id="IPR036610">
    <property type="entry name" value="PEBP-like_sf"/>
</dbReference>
<accession>A0ABZ1S849</accession>
<dbReference type="EMBL" id="CP108084">
    <property type="protein sequence ID" value="WUP50648.1"/>
    <property type="molecule type" value="Genomic_DNA"/>
</dbReference>
<name>A0ABZ1S849_9ACTN</name>
<organism evidence="2 3">
    <name type="scientific">Micromonospora globbae</name>
    <dbReference type="NCBI Taxonomy" id="1894969"/>
    <lineage>
        <taxon>Bacteria</taxon>
        <taxon>Bacillati</taxon>
        <taxon>Actinomycetota</taxon>
        <taxon>Actinomycetes</taxon>
        <taxon>Micromonosporales</taxon>
        <taxon>Micromonosporaceae</taxon>
        <taxon>Micromonospora</taxon>
    </lineage>
</organism>
<dbReference type="InterPro" id="IPR008914">
    <property type="entry name" value="PEBP"/>
</dbReference>
<dbReference type="NCBIfam" id="TIGR00481">
    <property type="entry name" value="YbhB/YbcL family Raf kinase inhibitor-like protein"/>
    <property type="match status" value="1"/>
</dbReference>
<reference evidence="2" key="1">
    <citation type="submission" date="2022-10" db="EMBL/GenBank/DDBJ databases">
        <title>The complete genomes of actinobacterial strains from the NBC collection.</title>
        <authorList>
            <person name="Joergensen T.S."/>
            <person name="Alvarez Arevalo M."/>
            <person name="Sterndorff E.B."/>
            <person name="Faurdal D."/>
            <person name="Vuksanovic O."/>
            <person name="Mourched A.-S."/>
            <person name="Charusanti P."/>
            <person name="Shaw S."/>
            <person name="Blin K."/>
            <person name="Weber T."/>
        </authorList>
    </citation>
    <scope>NUCLEOTIDE SEQUENCE</scope>
    <source>
        <strain evidence="2">NBC_00256</strain>
    </source>
</reference>
<dbReference type="PANTHER" id="PTHR30289">
    <property type="entry name" value="UNCHARACTERIZED PROTEIN YBCL-RELATED"/>
    <property type="match status" value="1"/>
</dbReference>
<dbReference type="Pfam" id="PF01161">
    <property type="entry name" value="PBP"/>
    <property type="match status" value="1"/>
</dbReference>
<evidence type="ECO:0000256" key="1">
    <source>
        <dbReference type="ARBA" id="ARBA00007120"/>
    </source>
</evidence>
<keyword evidence="2" id="KW-0649">Protein kinase inhibitor</keyword>
<dbReference type="CDD" id="cd00865">
    <property type="entry name" value="PEBP_bact_arch"/>
    <property type="match status" value="1"/>
</dbReference>
<dbReference type="Proteomes" id="UP001432190">
    <property type="component" value="Chromosome"/>
</dbReference>
<comment type="similarity">
    <text evidence="1">Belongs to the UPF0098 family.</text>
</comment>
<evidence type="ECO:0000313" key="2">
    <source>
        <dbReference type="EMBL" id="WUP50648.1"/>
    </source>
</evidence>
<proteinExistence type="inferred from homology"/>
<dbReference type="PANTHER" id="PTHR30289:SF1">
    <property type="entry name" value="PEBP (PHOSPHATIDYLETHANOLAMINE-BINDING PROTEIN) FAMILY PROTEIN"/>
    <property type="match status" value="1"/>
</dbReference>
<dbReference type="SUPFAM" id="SSF49777">
    <property type="entry name" value="PEBP-like"/>
    <property type="match status" value="1"/>
</dbReference>
<dbReference type="RefSeq" id="WP_204985125.1">
    <property type="nucleotide sequence ID" value="NZ_CP108084.1"/>
</dbReference>
<dbReference type="GO" id="GO:0004860">
    <property type="term" value="F:protein kinase inhibitor activity"/>
    <property type="evidence" value="ECO:0007669"/>
    <property type="project" value="UniProtKB-KW"/>
</dbReference>
<sequence length="160" mass="17107">MAHASEGDATMAGIMMRSSAFNDHDLLPARFSREGGNISPPLEWSQVPDGATELLLLVEDPDAGRTPFLHWLVTGIRPVSGGLAEGAVPEGAREWPNGFGDVGWGGPQPPRGDDPHRYFFRLYALDGPLELPAAPQADDVHRAVAGHEVASGTMVGRFSR</sequence>
<gene>
    <name evidence="2" type="ORF">OG994_03700</name>
</gene>